<organism evidence="14 15">
    <name type="scientific">Crassaminicella indica</name>
    <dbReference type="NCBI Taxonomy" id="2855394"/>
    <lineage>
        <taxon>Bacteria</taxon>
        <taxon>Bacillati</taxon>
        <taxon>Bacillota</taxon>
        <taxon>Clostridia</taxon>
        <taxon>Eubacteriales</taxon>
        <taxon>Clostridiaceae</taxon>
        <taxon>Crassaminicella</taxon>
    </lineage>
</organism>
<evidence type="ECO:0000256" key="5">
    <source>
        <dbReference type="ARBA" id="ARBA00012458"/>
    </source>
</evidence>
<keyword evidence="7 12" id="KW-0808">Transferase</keyword>
<evidence type="ECO:0000256" key="4">
    <source>
        <dbReference type="ARBA" id="ARBA00009503"/>
    </source>
</evidence>
<sequence length="285" mass="31591">MYYDFSRKVDIKAKEYTLNLGSRTYIMGILNVTPDSFSDGGKFIDIEKAVHHAKEMIKEGADIIDIGGESTRPGHTEVSAEEEITRVLPVVKRLIKEINAPISVDTTKAAVAEKVLEMGAHMINDVWGLQKDPQMAKVVSKYQVPIVIMHNQIGTEYDGDIMENIKVFLKKSIDIALDAGIKKENIILDPGIGFGKTPEQNIHVMSRLHELNDLGYPILLGTSRKSMIGKILDLPANERVEGTIATSVIGIMHGMDILRVHDVKENIRAVKVADAIVRGNTPWIK</sequence>
<dbReference type="PROSITE" id="PS50972">
    <property type="entry name" value="PTERIN_BINDING"/>
    <property type="match status" value="1"/>
</dbReference>
<keyword evidence="10 12" id="KW-0289">Folate biosynthesis</keyword>
<comment type="function">
    <text evidence="12">Catalyzes the condensation of para-aminobenzoate (pABA) with 6-hydroxymethyl-7,8-dihydropterin diphosphate (DHPt-PP) to form 7,8-dihydropteroate (H2Pte), the immediate precursor of folate derivatives.</text>
</comment>
<dbReference type="InterPro" id="IPR000489">
    <property type="entry name" value="Pterin-binding_dom"/>
</dbReference>
<dbReference type="InterPro" id="IPR045031">
    <property type="entry name" value="DHP_synth-like"/>
</dbReference>
<dbReference type="CDD" id="cd00739">
    <property type="entry name" value="DHPS"/>
    <property type="match status" value="1"/>
</dbReference>
<dbReference type="InterPro" id="IPR006390">
    <property type="entry name" value="DHP_synth_dom"/>
</dbReference>
<dbReference type="PROSITE" id="PS00792">
    <property type="entry name" value="DHPS_1"/>
    <property type="match status" value="1"/>
</dbReference>
<evidence type="ECO:0000256" key="3">
    <source>
        <dbReference type="ARBA" id="ARBA00004763"/>
    </source>
</evidence>
<keyword evidence="9 12" id="KW-0460">Magnesium</keyword>
<evidence type="ECO:0000256" key="6">
    <source>
        <dbReference type="ARBA" id="ARBA00016919"/>
    </source>
</evidence>
<comment type="catalytic activity">
    <reaction evidence="1">
        <text>(7,8-dihydropterin-6-yl)methyl diphosphate + 4-aminobenzoate = 7,8-dihydropteroate + diphosphate</text>
        <dbReference type="Rhea" id="RHEA:19949"/>
        <dbReference type="ChEBI" id="CHEBI:17836"/>
        <dbReference type="ChEBI" id="CHEBI:17839"/>
        <dbReference type="ChEBI" id="CHEBI:33019"/>
        <dbReference type="ChEBI" id="CHEBI:72950"/>
        <dbReference type="EC" id="2.5.1.15"/>
    </reaction>
</comment>
<reference evidence="14" key="1">
    <citation type="submission" date="2021-07" db="EMBL/GenBank/DDBJ databases">
        <title>Complete genome sequence of Crassaminicella sp. 143-21, isolated from a deep-sea hydrothermal vent.</title>
        <authorList>
            <person name="Li X."/>
        </authorList>
    </citation>
    <scope>NUCLEOTIDE SEQUENCE</scope>
    <source>
        <strain evidence="14">143-21</strain>
    </source>
</reference>
<evidence type="ECO:0000256" key="7">
    <source>
        <dbReference type="ARBA" id="ARBA00022679"/>
    </source>
</evidence>
<dbReference type="EMBL" id="CP078093">
    <property type="protein sequence ID" value="QXM07178.1"/>
    <property type="molecule type" value="Genomic_DNA"/>
</dbReference>
<dbReference type="PROSITE" id="PS00793">
    <property type="entry name" value="DHPS_2"/>
    <property type="match status" value="1"/>
</dbReference>
<evidence type="ECO:0000256" key="1">
    <source>
        <dbReference type="ARBA" id="ARBA00000012"/>
    </source>
</evidence>
<protein>
    <recommendedName>
        <fullName evidence="6 12">Dihydropteroate synthase</fullName>
        <shortName evidence="12">DHPS</shortName>
        <ecNumber evidence="5 12">2.5.1.15</ecNumber>
    </recommendedName>
    <alternativeName>
        <fullName evidence="11 12">Dihydropteroate pyrophosphorylase</fullName>
    </alternativeName>
</protein>
<comment type="pathway">
    <text evidence="3 12">Cofactor biosynthesis; tetrahydrofolate biosynthesis; 7,8-dihydrofolate from 2-amino-4-hydroxy-6-hydroxymethyl-7,8-dihydropteridine diphosphate and 4-aminobenzoate: step 1/2.</text>
</comment>
<keyword evidence="15" id="KW-1185">Reference proteome</keyword>
<evidence type="ECO:0000313" key="15">
    <source>
        <dbReference type="Proteomes" id="UP000886818"/>
    </source>
</evidence>
<comment type="similarity">
    <text evidence="4 12">Belongs to the DHPS family.</text>
</comment>
<evidence type="ECO:0000256" key="12">
    <source>
        <dbReference type="RuleBase" id="RU361205"/>
    </source>
</evidence>
<evidence type="ECO:0000313" key="14">
    <source>
        <dbReference type="EMBL" id="QXM07178.1"/>
    </source>
</evidence>
<feature type="domain" description="Pterin-binding" evidence="13">
    <location>
        <begin position="24"/>
        <end position="271"/>
    </location>
</feature>
<gene>
    <name evidence="14" type="primary">folP</name>
    <name evidence="14" type="ORF">KVH43_05630</name>
</gene>
<evidence type="ECO:0000256" key="10">
    <source>
        <dbReference type="ARBA" id="ARBA00022909"/>
    </source>
</evidence>
<accession>A0ABX8RDL3</accession>
<dbReference type="PANTHER" id="PTHR20941">
    <property type="entry name" value="FOLATE SYNTHESIS PROTEINS"/>
    <property type="match status" value="1"/>
</dbReference>
<name>A0ABX8RDL3_9CLOT</name>
<evidence type="ECO:0000256" key="11">
    <source>
        <dbReference type="ARBA" id="ARBA00030193"/>
    </source>
</evidence>
<dbReference type="NCBIfam" id="TIGR01496">
    <property type="entry name" value="DHPS"/>
    <property type="match status" value="1"/>
</dbReference>
<evidence type="ECO:0000256" key="9">
    <source>
        <dbReference type="ARBA" id="ARBA00022842"/>
    </source>
</evidence>
<dbReference type="Pfam" id="PF00809">
    <property type="entry name" value="Pterin_bind"/>
    <property type="match status" value="1"/>
</dbReference>
<dbReference type="Proteomes" id="UP000886818">
    <property type="component" value="Chromosome"/>
</dbReference>
<dbReference type="GO" id="GO:0004156">
    <property type="term" value="F:dihydropteroate synthase activity"/>
    <property type="evidence" value="ECO:0007669"/>
    <property type="project" value="UniProtKB-EC"/>
</dbReference>
<dbReference type="RefSeq" id="WP_218283864.1">
    <property type="nucleotide sequence ID" value="NZ_CP078093.1"/>
</dbReference>
<dbReference type="PANTHER" id="PTHR20941:SF1">
    <property type="entry name" value="FOLIC ACID SYNTHESIS PROTEIN FOL1"/>
    <property type="match status" value="1"/>
</dbReference>
<evidence type="ECO:0000256" key="8">
    <source>
        <dbReference type="ARBA" id="ARBA00022723"/>
    </source>
</evidence>
<dbReference type="EC" id="2.5.1.15" evidence="5 12"/>
<keyword evidence="8 12" id="KW-0479">Metal-binding</keyword>
<proteinExistence type="inferred from homology"/>
<comment type="cofactor">
    <cofactor evidence="2 12">
        <name>Mg(2+)</name>
        <dbReference type="ChEBI" id="CHEBI:18420"/>
    </cofactor>
</comment>
<evidence type="ECO:0000259" key="13">
    <source>
        <dbReference type="PROSITE" id="PS50972"/>
    </source>
</evidence>
<evidence type="ECO:0000256" key="2">
    <source>
        <dbReference type="ARBA" id="ARBA00001946"/>
    </source>
</evidence>